<feature type="signal peptide" evidence="2">
    <location>
        <begin position="1"/>
        <end position="27"/>
    </location>
</feature>
<gene>
    <name evidence="4" type="ORF">DFP95_12261</name>
</gene>
<dbReference type="InterPro" id="IPR031325">
    <property type="entry name" value="RHS_repeat"/>
</dbReference>
<dbReference type="RefSeq" id="WP_115995262.1">
    <property type="nucleotide sequence ID" value="NZ_QRDY01000022.1"/>
</dbReference>
<dbReference type="InterPro" id="IPR056823">
    <property type="entry name" value="TEN-like_YD-shell"/>
</dbReference>
<dbReference type="PANTHER" id="PTHR32305">
    <property type="match status" value="1"/>
</dbReference>
<name>A0A3D9I0Q6_9BACL</name>
<reference evidence="4 5" key="1">
    <citation type="submission" date="2018-07" db="EMBL/GenBank/DDBJ databases">
        <title>Genomic Encyclopedia of Type Strains, Phase III (KMG-III): the genomes of soil and plant-associated and newly described type strains.</title>
        <authorList>
            <person name="Whitman W."/>
        </authorList>
    </citation>
    <scope>NUCLEOTIDE SEQUENCE [LARGE SCALE GENOMIC DNA]</scope>
    <source>
        <strain evidence="4 5">CECT 8236</strain>
    </source>
</reference>
<feature type="domain" description="Teneurin-like YD-shell" evidence="3">
    <location>
        <begin position="1215"/>
        <end position="1488"/>
    </location>
</feature>
<comment type="caution">
    <text evidence="4">The sequence shown here is derived from an EMBL/GenBank/DDBJ whole genome shotgun (WGS) entry which is preliminary data.</text>
</comment>
<evidence type="ECO:0000256" key="1">
    <source>
        <dbReference type="ARBA" id="ARBA00022737"/>
    </source>
</evidence>
<keyword evidence="1" id="KW-0677">Repeat</keyword>
<dbReference type="NCBIfam" id="TIGR03696">
    <property type="entry name" value="Rhs_assc_core"/>
    <property type="match status" value="1"/>
</dbReference>
<proteinExistence type="predicted"/>
<accession>A0A3D9I0Q6</accession>
<evidence type="ECO:0000313" key="5">
    <source>
        <dbReference type="Proteomes" id="UP000256869"/>
    </source>
</evidence>
<dbReference type="Proteomes" id="UP000256869">
    <property type="component" value="Unassembled WGS sequence"/>
</dbReference>
<dbReference type="EMBL" id="QRDY01000022">
    <property type="protein sequence ID" value="RED54736.1"/>
    <property type="molecule type" value="Genomic_DNA"/>
</dbReference>
<dbReference type="Gene3D" id="2.180.10.10">
    <property type="entry name" value="RHS repeat-associated core"/>
    <property type="match status" value="2"/>
</dbReference>
<feature type="chain" id="PRO_5017680090" evidence="2">
    <location>
        <begin position="28"/>
        <end position="1699"/>
    </location>
</feature>
<dbReference type="Pfam" id="PF25023">
    <property type="entry name" value="TEN_YD-shell"/>
    <property type="match status" value="1"/>
</dbReference>
<sequence>MQIVKKAFLAFALLFAAWTLSGQQAMASVNTEQLQGVLNGLVAPQLMNESYKTQQADRSNAEEMVDPRSGSLTLRQVDLSLPGKDGLDLNIARVYESGESEVGNKKVSVSSSSSTTSYSSTQYVIGVVGFDFEAEEFFTVHFGPYNDVLSAVIVGETILASSTEDILFLNYDVYEDTTIYYHTTYTITTRTEALPNTYSRARYDLGQGWSLAFPSLQLETESGQTYYYLHDGTGASYRVKFTDDVNGTLEKYPRTDVLLKKDSGTYTNGQMSSSFVWISPDQTRTYFGSDGRLLGITDLLGNEMKFTHTNRTINGVLLPYISQIVDSIGRVVTITYENTITNPTIAHENIQISVTHPSQPGKAIALTYTKGKQLIETVVNGNIISSRYEPYLASVTDQGGLTTYYDYHFNLEKFDFQDKSLANAAVAAIYLLKSVQYPHTKTIYQYQASNRNLGPEGAYEAFRVTRRHDMDIRYNYNEPDPALRYYFTGPSNDVTYTYFGEVTGYPTHPSVEAMPESYSFGSVANRVLDQQATTFTYNGKQQSLSQEVAASNGEKSITTNLTFDAIHTEQPTKQEMKEVSSTGQDLHKLYVGYEYYDWGGLKSQTLPLTATQYDNERLNYTTSYEYDSVFHKLSKKESKQETNVTLTERIYYDSLGRPSYTINANNERIDFTYANNAQTGRTIETTQSLEDGKTARSIVTYGNASNQAFPTSVTTHYTDTNGQATTATTSSTYDLLYGLVTAQVDANQISTQYAYDNQGRLTQTTHPAYSNGLGETFQLIEHQEYVDLIAAGPEFDADHAQLLMTKIESYQTTTKDGSPNVNHDNYVTQYVDGYGNILRQVRYDGINQQDIVEKQYHYDGLKRPINEIDAEQNVTVASYDPWGKMIEMTDPIGNLYRAEYDRAARRFTSYLVGQSDVNAFRTSPQSSQKQNVLEQEVDQWGRVVKKRAYPLWPSLTQPIEETYDYDWSGNLKTYVNPRGFTTSNTYDLLNRLKRVTNANQEKSDYSYNQLGKLSSITQTSQDGTEFVTLNESDYDERGLLMEKTQGTPLDYSYRYNKEGLLVNSTDGNENQFAKSYDSLNRMVTSSSGNSLYQSHYSYRPFGPYLIQEWNSSSLLRTVAQEFDAFGNVSLRQIVNDGQATISRFTHDKLGRISRIEHPNAYNSSYTYYKNQLQRVQTNGQLLPATADTDYAQYMYYPNGMLKQITYPKLQDGSYLTSEFVYDGVNRLQSVTNKKGIQVLSTYSYTYDENGNIDSQTNAGGTTTYTYDPLDRLSTVQYPGGSDVQYSYDLRGNRRTESTDVSPLQYESLDYTYNVWDQLTSANKGGASTSFQYEPQGLRIKKASQTETVRYTYDNNGRVIAESNASFVVQSNYVWGPDRLLQKRDTATDNKYYYLYNGHGDVVQVVDQSGQVINHYQYDEWGNITQQQETIRNPFKYAGEILDDETGLYYLRARYYDPTMGRFINKDTYEGQIDNPLTLNQYTYVHNNPLIYSDPTGHFIDLVADIGFILYDLGTIVMNPANPTNWYALGADVGGALVPGGTGFGTAIRVGDKAADVSRALAKAEKAERISAISDGKIVMSYKSLKAVAKGTGLEVHHLMEKRFTDILNAGLKKNGFSAISKDDILSAALDPKVHQKITNDFRSEIAYAYNRANASSKLNTQNATIQDIWNATVKVYTNNGMEKYIEILKPIFKNAGATM</sequence>
<dbReference type="InterPro" id="IPR006530">
    <property type="entry name" value="YD"/>
</dbReference>
<evidence type="ECO:0000313" key="4">
    <source>
        <dbReference type="EMBL" id="RED54736.1"/>
    </source>
</evidence>
<evidence type="ECO:0000256" key="2">
    <source>
        <dbReference type="SAM" id="SignalP"/>
    </source>
</evidence>
<dbReference type="InterPro" id="IPR022385">
    <property type="entry name" value="Rhs_assc_core"/>
</dbReference>
<organism evidence="4 5">
    <name type="scientific">Cohnella lupini</name>
    <dbReference type="NCBI Taxonomy" id="1294267"/>
    <lineage>
        <taxon>Bacteria</taxon>
        <taxon>Bacillati</taxon>
        <taxon>Bacillota</taxon>
        <taxon>Bacilli</taxon>
        <taxon>Bacillales</taxon>
        <taxon>Paenibacillaceae</taxon>
        <taxon>Cohnella</taxon>
    </lineage>
</organism>
<dbReference type="NCBIfam" id="TIGR01643">
    <property type="entry name" value="YD_repeat_2x"/>
    <property type="match status" value="3"/>
</dbReference>
<evidence type="ECO:0000259" key="3">
    <source>
        <dbReference type="Pfam" id="PF25023"/>
    </source>
</evidence>
<dbReference type="OrthoDB" id="41445at2"/>
<keyword evidence="2" id="KW-0732">Signal</keyword>
<protein>
    <submittedName>
        <fullName evidence="4">RHS repeat-associated protein</fullName>
    </submittedName>
</protein>
<dbReference type="PANTHER" id="PTHR32305:SF15">
    <property type="entry name" value="PROTEIN RHSA-RELATED"/>
    <property type="match status" value="1"/>
</dbReference>
<dbReference type="InterPro" id="IPR050708">
    <property type="entry name" value="T6SS_VgrG/RHS"/>
</dbReference>
<keyword evidence="5" id="KW-1185">Reference proteome</keyword>
<dbReference type="Pfam" id="PF05593">
    <property type="entry name" value="RHS_repeat"/>
    <property type="match status" value="1"/>
</dbReference>